<evidence type="ECO:0000313" key="1">
    <source>
        <dbReference type="EMBL" id="KAI9899253.1"/>
    </source>
</evidence>
<accession>A0ACC0V002</accession>
<name>A0ACC0V002_9HYPO</name>
<proteinExistence type="predicted"/>
<sequence>MDRSRRAGARRQGFTFGGHGNGNGNNGWPAAASALTTSPKSDSAASLPLPGPQSPVSPIMTHALTTNNTPQQTAFTSFQGRRSNSNTSMHDFSFSSPLQGSNTLSRKRSRTLDDSYDTPAPEDENDEDNKKGGHSLRKRVRVNYASELIDDEVVVPNSSSSISRARNRRSEGSEDAQEFTHVSHKRRATTDLSDSPSARRRNPSRKSLDFKPFTNYFNEDGLDPSQSFSHNHNDTVTNQSQADIDASDFAAGPPNSSPSMKAIKTSQEPETVVPYAAQDDYDRGSNNEGYDMPNSYGVEASDGPYPYHNFADDPNYQLQEENYESVQATSPRGPSQDQEIPVDPLLAASMAEQSATSRASSESVRKPLAISREESSETAKTNPDLVPDDKFAEIAHDDQPSALIEDASADASIDHPEKVEAAQEDEQSPDDKRSGNEPSGAPIAPTATQDENTADQEDTAPSQAETAVAEDEPSPAQDEASVVQNETAPVHDETARDQDESTPQNYSLIPVQSIENQEDAPNEVTTFPRNAPPANRPTVPRITSFKKPFPAPQGRYAHLTPYIEGEYTYYPEHLVRAAEEEVAMNEEQNSAEKDYEGEGGEADLAIDDGADTVTGTEDPTPALNTPLPGSPNPESTEPTAYNSPTATGEDGEDVEASDRQESPAGHVRYKFRKIREEDEYLALLENYEQLTTDELYEVCQALNASLSAWEGEYAKCGKAVDDYENAERRRVADAKYEAKTADLSADINFEEPEFQVKGYKARAAEKFTDNRWLQAQDRLMSQFYGFEYDPHPSKIGKQNPFTQRGEGKETRSRSLRNQPKQTVKATEADEVTGKRLRKPVQLYEPPSEPASRASTPVPTRSRRGRKAANAEPEPPQPPSFTSLEAENETNAQGRPQRKRASRAKQNAPIIAEDMVPTPDTLTSSQEEPKPVGRRGRAAKAAPAPAPVADEPRVEQPRKRHILTLKIPKSKDLSQPPSAISDNGESRPSTAASDATSQTVESNYSFRPNRQKRFRDEPDAVNGDSQERPKKKAKHAEPSGENGDIVMSITPTTESGMPNMLHPPNQPAGERKPTKIRITKPIVAPPQDSRNGTPTSQPSIEDGEKPKDYSTMTKSEKMSASMKSRWANGNMAGAVEKRKATLAAKKAAQAAQEQKIGFIAPKPKSHTPTLKITNNKNAPMGTPTHQTGPAPAPMPALQHPKVRFTPPWPHYGHQHPHAE</sequence>
<dbReference type="EMBL" id="CM047944">
    <property type="protein sequence ID" value="KAI9899253.1"/>
    <property type="molecule type" value="Genomic_DNA"/>
</dbReference>
<gene>
    <name evidence="1" type="ORF">N3K66_005714</name>
</gene>
<protein>
    <submittedName>
        <fullName evidence="1">Uncharacterized protein</fullName>
    </submittedName>
</protein>
<dbReference type="Proteomes" id="UP001163324">
    <property type="component" value="Chromosome 5"/>
</dbReference>
<evidence type="ECO:0000313" key="2">
    <source>
        <dbReference type="Proteomes" id="UP001163324"/>
    </source>
</evidence>
<keyword evidence="2" id="KW-1185">Reference proteome</keyword>
<comment type="caution">
    <text evidence="1">The sequence shown here is derived from an EMBL/GenBank/DDBJ whole genome shotgun (WGS) entry which is preliminary data.</text>
</comment>
<reference evidence="1" key="1">
    <citation type="submission" date="2022-10" db="EMBL/GenBank/DDBJ databases">
        <title>Complete Genome of Trichothecium roseum strain YXFP-22015, a Plant Pathogen Isolated from Citrus.</title>
        <authorList>
            <person name="Wang Y."/>
            <person name="Zhu L."/>
        </authorList>
    </citation>
    <scope>NUCLEOTIDE SEQUENCE</scope>
    <source>
        <strain evidence="1">YXFP-22015</strain>
    </source>
</reference>
<organism evidence="1 2">
    <name type="scientific">Trichothecium roseum</name>
    <dbReference type="NCBI Taxonomy" id="47278"/>
    <lineage>
        <taxon>Eukaryota</taxon>
        <taxon>Fungi</taxon>
        <taxon>Dikarya</taxon>
        <taxon>Ascomycota</taxon>
        <taxon>Pezizomycotina</taxon>
        <taxon>Sordariomycetes</taxon>
        <taxon>Hypocreomycetidae</taxon>
        <taxon>Hypocreales</taxon>
        <taxon>Hypocreales incertae sedis</taxon>
        <taxon>Trichothecium</taxon>
    </lineage>
</organism>